<feature type="binding site" evidence="10">
    <location>
        <position position="129"/>
    </location>
    <ligand>
        <name>S-adenosyl-L-methionine</name>
        <dbReference type="ChEBI" id="CHEBI:59789"/>
    </ligand>
</feature>
<dbReference type="GO" id="GO:0061798">
    <property type="term" value="F:GTP 3',8'-cyclase activity"/>
    <property type="evidence" value="ECO:0007669"/>
    <property type="project" value="UniProtKB-UniRule"/>
</dbReference>
<dbReference type="SMART" id="SM00729">
    <property type="entry name" value="Elp3"/>
    <property type="match status" value="1"/>
</dbReference>
<feature type="binding site" evidence="10">
    <location>
        <position position="167"/>
    </location>
    <ligand>
        <name>GTP</name>
        <dbReference type="ChEBI" id="CHEBI:37565"/>
    </ligand>
</feature>
<dbReference type="SUPFAM" id="SSF102114">
    <property type="entry name" value="Radical SAM enzymes"/>
    <property type="match status" value="1"/>
</dbReference>
<sequence length="338" mass="37957">MTLRATDTLDQRGRPLHDLRISVIDRCNYRCPYCMPVERFGGPSVFLKRRDWLQREDLLKIVQSFLTLGVRKLRLTGGEPLLRPDLPELIAELVALPGVEDLALTTNGELLADKADALARAGLKRITVSLDALDPDIFKTLSGGYGSLERVLAGIDAAVAAGLAPIKINCTVLRGKNESEVLPLLEQFRTRNITVRFIEYMDVGTCNRWQRDDVVDSLVLRDRIHAWQPIEPVQAAYRGEVASRYRFVDGQGEVGFISSISQPFCGDCTRARLSADGQLYTCLFGHQGIDLKPWLDSPESLQERIAALWSRRADRYSEQRAEREREAAGRVEMFRIGG</sequence>
<dbReference type="PANTHER" id="PTHR22960:SF0">
    <property type="entry name" value="MOLYBDENUM COFACTOR BIOSYNTHESIS PROTEIN 1"/>
    <property type="match status" value="1"/>
</dbReference>
<evidence type="ECO:0000256" key="7">
    <source>
        <dbReference type="ARBA" id="ARBA00023134"/>
    </source>
</evidence>
<dbReference type="OrthoDB" id="9763993at2"/>
<proteinExistence type="inferred from homology"/>
<comment type="catalytic activity">
    <reaction evidence="10">
        <text>GTP + AH2 + S-adenosyl-L-methionine = (8S)-3',8-cyclo-7,8-dihydroguanosine 5'-triphosphate + 5'-deoxyadenosine + L-methionine + A + H(+)</text>
        <dbReference type="Rhea" id="RHEA:49576"/>
        <dbReference type="ChEBI" id="CHEBI:13193"/>
        <dbReference type="ChEBI" id="CHEBI:15378"/>
        <dbReference type="ChEBI" id="CHEBI:17319"/>
        <dbReference type="ChEBI" id="CHEBI:17499"/>
        <dbReference type="ChEBI" id="CHEBI:37565"/>
        <dbReference type="ChEBI" id="CHEBI:57844"/>
        <dbReference type="ChEBI" id="CHEBI:59789"/>
        <dbReference type="ChEBI" id="CHEBI:131766"/>
        <dbReference type="EC" id="4.1.99.22"/>
    </reaction>
</comment>
<organism evidence="12 13">
    <name type="scientific">Ahniella affigens</name>
    <dbReference type="NCBI Taxonomy" id="2021234"/>
    <lineage>
        <taxon>Bacteria</taxon>
        <taxon>Pseudomonadati</taxon>
        <taxon>Pseudomonadota</taxon>
        <taxon>Gammaproteobacteria</taxon>
        <taxon>Lysobacterales</taxon>
        <taxon>Rhodanobacteraceae</taxon>
        <taxon>Ahniella</taxon>
    </lineage>
</organism>
<dbReference type="KEGG" id="xba:C7S18_14065"/>
<feature type="binding site" evidence="10">
    <location>
        <position position="282"/>
    </location>
    <ligand>
        <name>[4Fe-4S] cluster</name>
        <dbReference type="ChEBI" id="CHEBI:49883"/>
        <label>2</label>
        <note>4Fe-4S-substrate</note>
    </ligand>
</feature>
<dbReference type="InterPro" id="IPR013785">
    <property type="entry name" value="Aldolase_TIM"/>
</dbReference>
<dbReference type="GO" id="GO:0051539">
    <property type="term" value="F:4 iron, 4 sulfur cluster binding"/>
    <property type="evidence" value="ECO:0007669"/>
    <property type="project" value="UniProtKB-UniRule"/>
</dbReference>
<protein>
    <recommendedName>
        <fullName evidence="10">GTP 3',8-cyclase</fullName>
        <ecNumber evidence="10">4.1.99.22</ecNumber>
    </recommendedName>
    <alternativeName>
        <fullName evidence="10">Molybdenum cofactor biosynthesis protein A</fullName>
    </alternativeName>
</protein>
<dbReference type="InterPro" id="IPR007197">
    <property type="entry name" value="rSAM"/>
</dbReference>
<evidence type="ECO:0000256" key="3">
    <source>
        <dbReference type="ARBA" id="ARBA00022723"/>
    </source>
</evidence>
<keyword evidence="3 10" id="KW-0479">Metal-binding</keyword>
<feature type="binding site" evidence="10">
    <location>
        <position position="27"/>
    </location>
    <ligand>
        <name>[4Fe-4S] cluster</name>
        <dbReference type="ChEBI" id="CHEBI:49883"/>
        <label>1</label>
        <note>4Fe-4S-S-AdoMet</note>
    </ligand>
</feature>
<reference evidence="12 13" key="1">
    <citation type="submission" date="2018-03" db="EMBL/GenBank/DDBJ databases">
        <title>Ahniella affigens gen. nov., sp. nov., a gammaproteobacterium isolated from sandy soil near a stream.</title>
        <authorList>
            <person name="Ko Y."/>
            <person name="Kim J.-H."/>
        </authorList>
    </citation>
    <scope>NUCLEOTIDE SEQUENCE [LARGE SCALE GENOMIC DNA]</scope>
    <source>
        <strain evidence="12 13">D13</strain>
    </source>
</reference>
<dbReference type="InterPro" id="IPR050105">
    <property type="entry name" value="MoCo_biosynth_MoaA/MoaC"/>
</dbReference>
<comment type="cofactor">
    <cofactor evidence="10">
        <name>[4Fe-4S] cluster</name>
        <dbReference type="ChEBI" id="CHEBI:49883"/>
    </cofactor>
    <text evidence="10">Binds 2 [4Fe-4S] clusters. Binds 1 [4Fe-4S] cluster coordinated with 3 cysteines and an exchangeable S-adenosyl-L-methionine and 1 [4Fe-4S] cluster coordinated with 3 cysteines and the GTP-derived substrate.</text>
</comment>
<dbReference type="NCBIfam" id="TIGR02666">
    <property type="entry name" value="moaA"/>
    <property type="match status" value="1"/>
</dbReference>
<dbReference type="GO" id="GO:0006777">
    <property type="term" value="P:Mo-molybdopterin cofactor biosynthetic process"/>
    <property type="evidence" value="ECO:0007669"/>
    <property type="project" value="UniProtKB-UniRule"/>
</dbReference>
<dbReference type="Gene3D" id="3.20.20.70">
    <property type="entry name" value="Aldolase class I"/>
    <property type="match status" value="1"/>
</dbReference>
<dbReference type="UniPathway" id="UPA00344"/>
<comment type="subunit">
    <text evidence="10">Monomer and homodimer.</text>
</comment>
<evidence type="ECO:0000256" key="4">
    <source>
        <dbReference type="ARBA" id="ARBA00022741"/>
    </source>
</evidence>
<evidence type="ECO:0000313" key="12">
    <source>
        <dbReference type="EMBL" id="AVP98249.1"/>
    </source>
</evidence>
<dbReference type="Pfam" id="PF06463">
    <property type="entry name" value="Mob_synth_C"/>
    <property type="match status" value="1"/>
</dbReference>
<keyword evidence="13" id="KW-1185">Reference proteome</keyword>
<feature type="binding site" evidence="10">
    <location>
        <position position="34"/>
    </location>
    <ligand>
        <name>[4Fe-4S] cluster</name>
        <dbReference type="ChEBI" id="CHEBI:49883"/>
        <label>1</label>
        <note>4Fe-4S-S-AdoMet</note>
    </ligand>
</feature>
<keyword evidence="9 10" id="KW-0456">Lyase</keyword>
<evidence type="ECO:0000256" key="2">
    <source>
        <dbReference type="ARBA" id="ARBA00022691"/>
    </source>
</evidence>
<evidence type="ECO:0000256" key="9">
    <source>
        <dbReference type="ARBA" id="ARBA00023239"/>
    </source>
</evidence>
<feature type="domain" description="Radical SAM core" evidence="11">
    <location>
        <begin position="11"/>
        <end position="240"/>
    </location>
</feature>
<keyword evidence="7 10" id="KW-0342">GTP-binding</keyword>
<dbReference type="AlphaFoldDB" id="A0A2P1PTS6"/>
<feature type="binding site" evidence="10">
    <location>
        <position position="31"/>
    </location>
    <ligand>
        <name>[4Fe-4S] cluster</name>
        <dbReference type="ChEBI" id="CHEBI:49883"/>
        <label>1</label>
        <note>4Fe-4S-S-AdoMet</note>
    </ligand>
</feature>
<dbReference type="GO" id="GO:0061799">
    <property type="term" value="F:cyclic pyranopterin monophosphate synthase activity"/>
    <property type="evidence" value="ECO:0007669"/>
    <property type="project" value="TreeGrafter"/>
</dbReference>
<dbReference type="CDD" id="cd01335">
    <property type="entry name" value="Radical_SAM"/>
    <property type="match status" value="1"/>
</dbReference>
<comment type="similarity">
    <text evidence="10">Belongs to the radical SAM superfamily. MoaA family.</text>
</comment>
<feature type="binding site" evidence="10">
    <location>
        <position position="33"/>
    </location>
    <ligand>
        <name>S-adenosyl-L-methionine</name>
        <dbReference type="ChEBI" id="CHEBI:59789"/>
    </ligand>
</feature>
<evidence type="ECO:0000259" key="11">
    <source>
        <dbReference type="PROSITE" id="PS51918"/>
    </source>
</evidence>
<evidence type="ECO:0000256" key="6">
    <source>
        <dbReference type="ARBA" id="ARBA00023014"/>
    </source>
</evidence>
<dbReference type="SFLD" id="SFLDG01067">
    <property type="entry name" value="SPASM/twitch_domain_containing"/>
    <property type="match status" value="1"/>
</dbReference>
<feature type="binding site" evidence="10">
    <location>
        <position position="201"/>
    </location>
    <ligand>
        <name>S-adenosyl-L-methionine</name>
        <dbReference type="ChEBI" id="CHEBI:59789"/>
    </ligand>
</feature>
<dbReference type="RefSeq" id="WP_106892169.1">
    <property type="nucleotide sequence ID" value="NZ_CP027860.1"/>
</dbReference>
<dbReference type="GO" id="GO:0046872">
    <property type="term" value="F:metal ion binding"/>
    <property type="evidence" value="ECO:0007669"/>
    <property type="project" value="UniProtKB-KW"/>
</dbReference>
<dbReference type="Pfam" id="PF04055">
    <property type="entry name" value="Radical_SAM"/>
    <property type="match status" value="1"/>
</dbReference>
<dbReference type="PANTHER" id="PTHR22960">
    <property type="entry name" value="MOLYBDOPTERIN COFACTOR SYNTHESIS PROTEIN A"/>
    <property type="match status" value="1"/>
</dbReference>
<feature type="binding site" evidence="10">
    <location>
        <position position="105"/>
    </location>
    <ligand>
        <name>GTP</name>
        <dbReference type="ChEBI" id="CHEBI:37565"/>
    </ligand>
</feature>
<name>A0A2P1PTS6_9GAMM</name>
<accession>A0A2P1PTS6</accession>
<evidence type="ECO:0000313" key="13">
    <source>
        <dbReference type="Proteomes" id="UP000241074"/>
    </source>
</evidence>
<comment type="function">
    <text evidence="10">Catalyzes the cyclization of GTP to (8S)-3',8-cyclo-7,8-dihydroguanosine 5'-triphosphate.</text>
</comment>
<keyword evidence="8 10" id="KW-0501">Molybdenum cofactor biosynthesis</keyword>
<dbReference type="EMBL" id="CP027860">
    <property type="protein sequence ID" value="AVP98249.1"/>
    <property type="molecule type" value="Genomic_DNA"/>
</dbReference>
<dbReference type="GO" id="GO:1904047">
    <property type="term" value="F:S-adenosyl-L-methionine binding"/>
    <property type="evidence" value="ECO:0007669"/>
    <property type="project" value="UniProtKB-UniRule"/>
</dbReference>
<gene>
    <name evidence="10 12" type="primary">moaA</name>
    <name evidence="12" type="ORF">C7S18_14065</name>
</gene>
<dbReference type="EC" id="4.1.99.22" evidence="10"/>
<dbReference type="HAMAP" id="MF_01225_B">
    <property type="entry name" value="MoaA_B"/>
    <property type="match status" value="1"/>
</dbReference>
<keyword evidence="6 10" id="KW-0411">Iron-sulfur</keyword>
<dbReference type="PROSITE" id="PS51918">
    <property type="entry name" value="RADICAL_SAM"/>
    <property type="match status" value="1"/>
</dbReference>
<evidence type="ECO:0000256" key="8">
    <source>
        <dbReference type="ARBA" id="ARBA00023150"/>
    </source>
</evidence>
<dbReference type="SFLD" id="SFLDG01386">
    <property type="entry name" value="main_SPASM_domain-containing"/>
    <property type="match status" value="1"/>
</dbReference>
<feature type="binding site" evidence="10">
    <location>
        <position position="268"/>
    </location>
    <ligand>
        <name>[4Fe-4S] cluster</name>
        <dbReference type="ChEBI" id="CHEBI:49883"/>
        <label>2</label>
        <note>4Fe-4S-substrate</note>
    </ligand>
</feature>
<dbReference type="InterPro" id="IPR040064">
    <property type="entry name" value="MoaA-like"/>
</dbReference>
<dbReference type="CDD" id="cd21117">
    <property type="entry name" value="Twitch_MoaA"/>
    <property type="match status" value="1"/>
</dbReference>
<feature type="binding site" evidence="10">
    <location>
        <position position="74"/>
    </location>
    <ligand>
        <name>GTP</name>
        <dbReference type="ChEBI" id="CHEBI:37565"/>
    </ligand>
</feature>
<evidence type="ECO:0000256" key="1">
    <source>
        <dbReference type="ARBA" id="ARBA00022485"/>
    </source>
</evidence>
<dbReference type="InterPro" id="IPR010505">
    <property type="entry name" value="MoaA_twitch"/>
</dbReference>
<dbReference type="SFLD" id="SFLDG01383">
    <property type="entry name" value="cyclic_pyranopterin_phosphate"/>
    <property type="match status" value="1"/>
</dbReference>
<keyword evidence="5 10" id="KW-0408">Iron</keyword>
<reference evidence="12 13" key="2">
    <citation type="submission" date="2018-03" db="EMBL/GenBank/DDBJ databases">
        <authorList>
            <person name="Keele B.F."/>
        </authorList>
    </citation>
    <scope>NUCLEOTIDE SEQUENCE [LARGE SCALE GENOMIC DNA]</scope>
    <source>
        <strain evidence="12 13">D13</strain>
    </source>
</reference>
<dbReference type="InterPro" id="IPR013483">
    <property type="entry name" value="MoaA"/>
</dbReference>
<evidence type="ECO:0000256" key="5">
    <source>
        <dbReference type="ARBA" id="ARBA00023004"/>
    </source>
</evidence>
<keyword evidence="2 10" id="KW-0949">S-adenosyl-L-methionine</keyword>
<dbReference type="InterPro" id="IPR058240">
    <property type="entry name" value="rSAM_sf"/>
</dbReference>
<dbReference type="SFLD" id="SFLDS00029">
    <property type="entry name" value="Radical_SAM"/>
    <property type="match status" value="1"/>
</dbReference>
<feature type="binding site" evidence="10">
    <location>
        <begin position="270"/>
        <end position="272"/>
    </location>
    <ligand>
        <name>GTP</name>
        <dbReference type="ChEBI" id="CHEBI:37565"/>
    </ligand>
</feature>
<feature type="binding site" evidence="10">
    <location>
        <position position="78"/>
    </location>
    <ligand>
        <name>S-adenosyl-L-methionine</name>
        <dbReference type="ChEBI" id="CHEBI:59789"/>
    </ligand>
</feature>
<keyword evidence="4 10" id="KW-0547">Nucleotide-binding</keyword>
<dbReference type="Proteomes" id="UP000241074">
    <property type="component" value="Chromosome"/>
</dbReference>
<feature type="binding site" evidence="10">
    <location>
        <position position="20"/>
    </location>
    <ligand>
        <name>GTP</name>
        <dbReference type="ChEBI" id="CHEBI:37565"/>
    </ligand>
</feature>
<keyword evidence="1 10" id="KW-0004">4Fe-4S</keyword>
<dbReference type="GO" id="GO:0005525">
    <property type="term" value="F:GTP binding"/>
    <property type="evidence" value="ECO:0007669"/>
    <property type="project" value="UniProtKB-UniRule"/>
</dbReference>
<dbReference type="InterPro" id="IPR006638">
    <property type="entry name" value="Elp3/MiaA/NifB-like_rSAM"/>
</dbReference>
<comment type="pathway">
    <text evidence="10">Cofactor biosynthesis; molybdopterin biosynthesis.</text>
</comment>
<feature type="binding site" evidence="10">
    <location>
        <position position="265"/>
    </location>
    <ligand>
        <name>[4Fe-4S] cluster</name>
        <dbReference type="ChEBI" id="CHEBI:49883"/>
        <label>2</label>
        <note>4Fe-4S-substrate</note>
    </ligand>
</feature>
<evidence type="ECO:0000256" key="10">
    <source>
        <dbReference type="HAMAP-Rule" id="MF_01225"/>
    </source>
</evidence>